<dbReference type="InterPro" id="IPR052544">
    <property type="entry name" value="Bacteriocin_Proc_Enz"/>
</dbReference>
<dbReference type="PANTHER" id="PTHR43745">
    <property type="entry name" value="NITROREDUCTASE MJ1384-RELATED"/>
    <property type="match status" value="1"/>
</dbReference>
<gene>
    <name evidence="2" type="ORF">J2S41_002367</name>
</gene>
<dbReference type="AlphaFoldDB" id="A0AAE3YNY2"/>
<name>A0AAE3YNY2_9ACTN</name>
<dbReference type="RefSeq" id="WP_310366738.1">
    <property type="nucleotide sequence ID" value="NZ_JAVDYB010000001.1"/>
</dbReference>
<dbReference type="SUPFAM" id="SSF55469">
    <property type="entry name" value="FMN-dependent nitroreductase-like"/>
    <property type="match status" value="2"/>
</dbReference>
<protein>
    <submittedName>
        <fullName evidence="2">SagB-type dehydrogenase family enzyme</fullName>
    </submittedName>
</protein>
<sequence length="463" mass="49181">MFTWVLSEGILLENEAVLYHELTAYSRDRHWLKPISDERILRGFRPLSQGRRPWPDKRYDAALDRVSLPAPAAAATAGLDLAVLSRLLNDSAGMRTAAGRGELRFRAASSAGNRHPIESYVCARGITGLPDGVWHYDAAAHRLVLVGPAPRGECAALLLTGVPWRTCWRYAERGYRHLWWDAGSQIANLSVVADHLRVPATVRLGFADADAAALVGAETPWELPLVAVTLGRGEPALEASGPAEPGDLGPDHTSFPLIDMVHDATTLADSAAARAWTRAIGGGPSGTTSSLVPFIAGRRSAGRFVAGAHTGAGQLHQVLDLAAAELHWDGDVDVDLHVIVHTVRGIAPGLYRWHEGTLQRVPADIGPHDAYELAVRQDPARDAAFVLLLSCDLRRLVAGRGARAYRAVQLAAGVVVGRAYLAAAAAGLGCRALTFNDDVLARMLPASPAGLLLAAVGVPGGKD</sequence>
<reference evidence="2" key="1">
    <citation type="submission" date="2023-07" db="EMBL/GenBank/DDBJ databases">
        <title>Sequencing the genomes of 1000 actinobacteria strains.</title>
        <authorList>
            <person name="Klenk H.-P."/>
        </authorList>
    </citation>
    <scope>NUCLEOTIDE SEQUENCE</scope>
    <source>
        <strain evidence="2">DSM 44707</strain>
    </source>
</reference>
<dbReference type="Pfam" id="PF00881">
    <property type="entry name" value="Nitroreductase"/>
    <property type="match status" value="1"/>
</dbReference>
<organism evidence="2 3">
    <name type="scientific">Catenuloplanes atrovinosus</name>
    <dbReference type="NCBI Taxonomy" id="137266"/>
    <lineage>
        <taxon>Bacteria</taxon>
        <taxon>Bacillati</taxon>
        <taxon>Actinomycetota</taxon>
        <taxon>Actinomycetes</taxon>
        <taxon>Micromonosporales</taxon>
        <taxon>Micromonosporaceae</taxon>
        <taxon>Catenuloplanes</taxon>
    </lineage>
</organism>
<evidence type="ECO:0000313" key="3">
    <source>
        <dbReference type="Proteomes" id="UP001183643"/>
    </source>
</evidence>
<feature type="domain" description="Nitroreductase" evidence="1">
    <location>
        <begin position="371"/>
        <end position="457"/>
    </location>
</feature>
<dbReference type="PANTHER" id="PTHR43745:SF2">
    <property type="entry name" value="NITROREDUCTASE MJ1384-RELATED"/>
    <property type="match status" value="1"/>
</dbReference>
<comment type="caution">
    <text evidence="2">The sequence shown here is derived from an EMBL/GenBank/DDBJ whole genome shotgun (WGS) entry which is preliminary data.</text>
</comment>
<dbReference type="InterPro" id="IPR029479">
    <property type="entry name" value="Nitroreductase"/>
</dbReference>
<dbReference type="CDD" id="cd02142">
    <property type="entry name" value="McbC_SagB-like_oxidoreductase"/>
    <property type="match status" value="1"/>
</dbReference>
<dbReference type="EMBL" id="JAVDYB010000001">
    <property type="protein sequence ID" value="MDR7275589.1"/>
    <property type="molecule type" value="Genomic_DNA"/>
</dbReference>
<dbReference type="Gene3D" id="3.40.109.10">
    <property type="entry name" value="NADH Oxidase"/>
    <property type="match status" value="2"/>
</dbReference>
<evidence type="ECO:0000259" key="1">
    <source>
        <dbReference type="Pfam" id="PF00881"/>
    </source>
</evidence>
<dbReference type="InterPro" id="IPR000415">
    <property type="entry name" value="Nitroreductase-like"/>
</dbReference>
<proteinExistence type="predicted"/>
<evidence type="ECO:0000313" key="2">
    <source>
        <dbReference type="EMBL" id="MDR7275589.1"/>
    </source>
</evidence>
<keyword evidence="3" id="KW-1185">Reference proteome</keyword>
<dbReference type="GO" id="GO:0016491">
    <property type="term" value="F:oxidoreductase activity"/>
    <property type="evidence" value="ECO:0007669"/>
    <property type="project" value="InterPro"/>
</dbReference>
<dbReference type="Proteomes" id="UP001183643">
    <property type="component" value="Unassembled WGS sequence"/>
</dbReference>
<accession>A0AAE3YNY2</accession>